<proteinExistence type="predicted"/>
<comment type="caution">
    <text evidence="2">The sequence shown here is derived from an EMBL/GenBank/DDBJ whole genome shotgun (WGS) entry which is preliminary data.</text>
</comment>
<evidence type="ECO:0000256" key="1">
    <source>
        <dbReference type="SAM" id="MobiDB-lite"/>
    </source>
</evidence>
<evidence type="ECO:0008006" key="4">
    <source>
        <dbReference type="Google" id="ProtNLM"/>
    </source>
</evidence>
<dbReference type="EMBL" id="JBBJBU010000004">
    <property type="protein sequence ID" value="KAK7205911.1"/>
    <property type="molecule type" value="Genomic_DNA"/>
</dbReference>
<feature type="compositionally biased region" description="Polar residues" evidence="1">
    <location>
        <begin position="13"/>
        <end position="25"/>
    </location>
</feature>
<feature type="region of interest" description="Disordered" evidence="1">
    <location>
        <begin position="1"/>
        <end position="28"/>
    </location>
</feature>
<accession>A0ABR1F7T9</accession>
<dbReference type="GeneID" id="90035193"/>
<evidence type="ECO:0000313" key="2">
    <source>
        <dbReference type="EMBL" id="KAK7205911.1"/>
    </source>
</evidence>
<keyword evidence="3" id="KW-1185">Reference proteome</keyword>
<sequence length="107" mass="11797">MGAIEEVKGWLGSSESSNTKSSQHATGERVNDVEAMRSFVHTDPAVDYVFDGSDESTKLCKRRSDRLDCITLGLPTAEVLAQMQKFDFYCALAQNVNSTEITCKKIS</sequence>
<dbReference type="RefSeq" id="XP_064768944.1">
    <property type="nucleotide sequence ID" value="XM_064909681.1"/>
</dbReference>
<dbReference type="Proteomes" id="UP001498771">
    <property type="component" value="Unassembled WGS sequence"/>
</dbReference>
<reference evidence="2 3" key="1">
    <citation type="submission" date="2024-03" db="EMBL/GenBank/DDBJ databases">
        <title>Genome-scale model development and genomic sequencing of the oleaginous clade Lipomyces.</title>
        <authorList>
            <consortium name="Lawrence Berkeley National Laboratory"/>
            <person name="Czajka J.J."/>
            <person name="Han Y."/>
            <person name="Kim J."/>
            <person name="Mondo S.J."/>
            <person name="Hofstad B.A."/>
            <person name="Robles A."/>
            <person name="Haridas S."/>
            <person name="Riley R."/>
            <person name="LaButti K."/>
            <person name="Pangilinan J."/>
            <person name="Andreopoulos W."/>
            <person name="Lipzen A."/>
            <person name="Yan J."/>
            <person name="Wang M."/>
            <person name="Ng V."/>
            <person name="Grigoriev I.V."/>
            <person name="Spatafora J.W."/>
            <person name="Magnuson J.K."/>
            <person name="Baker S.E."/>
            <person name="Pomraning K.R."/>
        </authorList>
    </citation>
    <scope>NUCLEOTIDE SEQUENCE [LARGE SCALE GENOMIC DNA]</scope>
    <source>
        <strain evidence="2 3">Phaff 52-87</strain>
    </source>
</reference>
<gene>
    <name evidence="2" type="ORF">BZA70DRAFT_147529</name>
</gene>
<organism evidence="2 3">
    <name type="scientific">Myxozyma melibiosi</name>
    <dbReference type="NCBI Taxonomy" id="54550"/>
    <lineage>
        <taxon>Eukaryota</taxon>
        <taxon>Fungi</taxon>
        <taxon>Dikarya</taxon>
        <taxon>Ascomycota</taxon>
        <taxon>Saccharomycotina</taxon>
        <taxon>Lipomycetes</taxon>
        <taxon>Lipomycetales</taxon>
        <taxon>Lipomycetaceae</taxon>
        <taxon>Myxozyma</taxon>
    </lineage>
</organism>
<evidence type="ECO:0000313" key="3">
    <source>
        <dbReference type="Proteomes" id="UP001498771"/>
    </source>
</evidence>
<name>A0ABR1F7T9_9ASCO</name>
<protein>
    <recommendedName>
        <fullName evidence="4">Ribose-5-phosphate isomerase</fullName>
    </recommendedName>
</protein>